<evidence type="ECO:0000313" key="3">
    <source>
        <dbReference type="WBParaSite" id="ACRNAN_scaffold772.g14203.t1"/>
    </source>
</evidence>
<evidence type="ECO:0000313" key="2">
    <source>
        <dbReference type="Proteomes" id="UP000887540"/>
    </source>
</evidence>
<protein>
    <submittedName>
        <fullName evidence="3">Uncharacterized protein</fullName>
    </submittedName>
</protein>
<accession>A0A914EEF0</accession>
<reference evidence="3" key="1">
    <citation type="submission" date="2022-11" db="UniProtKB">
        <authorList>
            <consortium name="WormBaseParasite"/>
        </authorList>
    </citation>
    <scope>IDENTIFICATION</scope>
</reference>
<proteinExistence type="predicted"/>
<dbReference type="WBParaSite" id="ACRNAN_scaffold772.g14203.t1">
    <property type="protein sequence ID" value="ACRNAN_scaffold772.g14203.t1"/>
    <property type="gene ID" value="ACRNAN_scaffold772.g14203"/>
</dbReference>
<organism evidence="2 3">
    <name type="scientific">Acrobeloides nanus</name>
    <dbReference type="NCBI Taxonomy" id="290746"/>
    <lineage>
        <taxon>Eukaryota</taxon>
        <taxon>Metazoa</taxon>
        <taxon>Ecdysozoa</taxon>
        <taxon>Nematoda</taxon>
        <taxon>Chromadorea</taxon>
        <taxon>Rhabditida</taxon>
        <taxon>Tylenchina</taxon>
        <taxon>Cephalobomorpha</taxon>
        <taxon>Cephaloboidea</taxon>
        <taxon>Cephalobidae</taxon>
        <taxon>Acrobeloides</taxon>
    </lineage>
</organism>
<feature type="region of interest" description="Disordered" evidence="1">
    <location>
        <begin position="22"/>
        <end position="41"/>
    </location>
</feature>
<feature type="compositionally biased region" description="Basic residues" evidence="1">
    <location>
        <begin position="27"/>
        <end position="39"/>
    </location>
</feature>
<name>A0A914EEF0_9BILA</name>
<sequence>MLAIIAWNQIQDAEMSGEREVVGQSKIHSKARGTTRTKVLKTPGPDRWKKKLVDDAMDKKRLYGSGLPIEDVELEKVVDEVEEHLARLTIFDDNEDDMSIFDEE</sequence>
<dbReference type="Proteomes" id="UP000887540">
    <property type="component" value="Unplaced"/>
</dbReference>
<evidence type="ECO:0000256" key="1">
    <source>
        <dbReference type="SAM" id="MobiDB-lite"/>
    </source>
</evidence>
<dbReference type="AlphaFoldDB" id="A0A914EEF0"/>
<keyword evidence="2" id="KW-1185">Reference proteome</keyword>